<sequence length="547" mass="57764">MADDSTPAKGRYKQHGERSENTQKNVDGSIRAILKTWNLTDFDQVIPATIKPTKDLGSSAISHLRSISLRATLAAAQVMFLKECKDTSGAPVPLSFGHLAKIAKELLATETTAKGAQKSGQEGSGRKTKSRRQSSEPLKKTATTPKLPGDLVAPGKSIAPPFKLGGTPPSKNPVDDQIPKLHTKGVALIKNTITEGSVSSKSSAYHSAFGFLENDGSPTPATKKRTAAMTLGMGDDNDKQGARQTAKKARKVESVLSNLSNGNAVQANDGALAHKLSKSLSEELFGDDNEEAAEESTALDYSSDSASAKMAELAAIMREIRSQNEEDSRPKATNSVAIYPSGAEAILTPKIPASATSTLNEKEPSFNTKIPKLAPAASKESLASLNPGELEVAIPGLEGETMVVDTPNSKVDASSTPDLGDKATAPKPLSVAPNANMGPGQAADAIGQKATINDPSSPMEETQQSKPAVTDAVATTQGSTPSSDRLREHCGWISHGLREVLETQKLYDFASLDQLGLAQDLQKVFETTLRHLEGDIAWAFKKHGANI</sequence>
<evidence type="ECO:0000256" key="1">
    <source>
        <dbReference type="SAM" id="MobiDB-lite"/>
    </source>
</evidence>
<dbReference type="Proteomes" id="UP000235786">
    <property type="component" value="Unassembled WGS sequence"/>
</dbReference>
<feature type="region of interest" description="Disordered" evidence="1">
    <location>
        <begin position="1"/>
        <end position="26"/>
    </location>
</feature>
<feature type="compositionally biased region" description="Polar residues" evidence="1">
    <location>
        <begin position="450"/>
        <end position="483"/>
    </location>
</feature>
<feature type="compositionally biased region" description="Polar residues" evidence="1">
    <location>
        <begin position="407"/>
        <end position="417"/>
    </location>
</feature>
<proteinExistence type="predicted"/>
<name>A0A2J6R6E8_HYAVF</name>
<dbReference type="OrthoDB" id="3561148at2759"/>
<accession>A0A2J6R6E8</accession>
<evidence type="ECO:0000313" key="3">
    <source>
        <dbReference type="Proteomes" id="UP000235786"/>
    </source>
</evidence>
<feature type="region of interest" description="Disordered" evidence="1">
    <location>
        <begin position="407"/>
        <end position="486"/>
    </location>
</feature>
<dbReference type="AlphaFoldDB" id="A0A2J6R6E8"/>
<organism evidence="2 3">
    <name type="scientific">Hyaloscypha variabilis (strain UAMH 11265 / GT02V1 / F)</name>
    <name type="common">Meliniomyces variabilis</name>
    <dbReference type="NCBI Taxonomy" id="1149755"/>
    <lineage>
        <taxon>Eukaryota</taxon>
        <taxon>Fungi</taxon>
        <taxon>Dikarya</taxon>
        <taxon>Ascomycota</taxon>
        <taxon>Pezizomycotina</taxon>
        <taxon>Leotiomycetes</taxon>
        <taxon>Helotiales</taxon>
        <taxon>Hyaloscyphaceae</taxon>
        <taxon>Hyaloscypha</taxon>
        <taxon>Hyaloscypha variabilis</taxon>
    </lineage>
</organism>
<feature type="compositionally biased region" description="Polar residues" evidence="1">
    <location>
        <begin position="111"/>
        <end position="121"/>
    </location>
</feature>
<keyword evidence="3" id="KW-1185">Reference proteome</keyword>
<protein>
    <submittedName>
        <fullName evidence="2">Uncharacterized protein</fullName>
    </submittedName>
</protein>
<feature type="region of interest" description="Disordered" evidence="1">
    <location>
        <begin position="111"/>
        <end position="177"/>
    </location>
</feature>
<gene>
    <name evidence="2" type="ORF">L207DRAFT_534457</name>
</gene>
<dbReference type="EMBL" id="KZ613954">
    <property type="protein sequence ID" value="PMD34088.1"/>
    <property type="molecule type" value="Genomic_DNA"/>
</dbReference>
<reference evidence="2 3" key="1">
    <citation type="submission" date="2016-04" db="EMBL/GenBank/DDBJ databases">
        <title>A degradative enzymes factory behind the ericoid mycorrhizal symbiosis.</title>
        <authorList>
            <consortium name="DOE Joint Genome Institute"/>
            <person name="Martino E."/>
            <person name="Morin E."/>
            <person name="Grelet G."/>
            <person name="Kuo A."/>
            <person name="Kohler A."/>
            <person name="Daghino S."/>
            <person name="Barry K."/>
            <person name="Choi C."/>
            <person name="Cichocki N."/>
            <person name="Clum A."/>
            <person name="Copeland A."/>
            <person name="Hainaut M."/>
            <person name="Haridas S."/>
            <person name="Labutti K."/>
            <person name="Lindquist E."/>
            <person name="Lipzen A."/>
            <person name="Khouja H.-R."/>
            <person name="Murat C."/>
            <person name="Ohm R."/>
            <person name="Olson A."/>
            <person name="Spatafora J."/>
            <person name="Veneault-Fourrey C."/>
            <person name="Henrissat B."/>
            <person name="Grigoriev I."/>
            <person name="Martin F."/>
            <person name="Perotto S."/>
        </authorList>
    </citation>
    <scope>NUCLEOTIDE SEQUENCE [LARGE SCALE GENOMIC DNA]</scope>
    <source>
        <strain evidence="2 3">F</strain>
    </source>
</reference>
<evidence type="ECO:0000313" key="2">
    <source>
        <dbReference type="EMBL" id="PMD34088.1"/>
    </source>
</evidence>